<evidence type="ECO:0000313" key="3">
    <source>
        <dbReference type="Proteomes" id="UP001328107"/>
    </source>
</evidence>
<feature type="non-terminal residue" evidence="2">
    <location>
        <position position="83"/>
    </location>
</feature>
<comment type="caution">
    <text evidence="2">The sequence shown here is derived from an EMBL/GenBank/DDBJ whole genome shotgun (WGS) entry which is preliminary data.</text>
</comment>
<keyword evidence="3" id="KW-1185">Reference proteome</keyword>
<organism evidence="2 3">
    <name type="scientific">Pristionchus mayeri</name>
    <dbReference type="NCBI Taxonomy" id="1317129"/>
    <lineage>
        <taxon>Eukaryota</taxon>
        <taxon>Metazoa</taxon>
        <taxon>Ecdysozoa</taxon>
        <taxon>Nematoda</taxon>
        <taxon>Chromadorea</taxon>
        <taxon>Rhabditida</taxon>
        <taxon>Rhabditina</taxon>
        <taxon>Diplogasteromorpha</taxon>
        <taxon>Diplogasteroidea</taxon>
        <taxon>Neodiplogasteridae</taxon>
        <taxon>Pristionchus</taxon>
    </lineage>
</organism>
<protein>
    <submittedName>
        <fullName evidence="2">Uncharacterized protein</fullName>
    </submittedName>
</protein>
<evidence type="ECO:0000256" key="1">
    <source>
        <dbReference type="SAM" id="MobiDB-lite"/>
    </source>
</evidence>
<dbReference type="AlphaFoldDB" id="A0AAN5C7L4"/>
<reference evidence="3" key="1">
    <citation type="submission" date="2022-10" db="EMBL/GenBank/DDBJ databases">
        <title>Genome assembly of Pristionchus species.</title>
        <authorList>
            <person name="Yoshida K."/>
            <person name="Sommer R.J."/>
        </authorList>
    </citation>
    <scope>NUCLEOTIDE SEQUENCE [LARGE SCALE GENOMIC DNA]</scope>
    <source>
        <strain evidence="3">RS5460</strain>
    </source>
</reference>
<sequence length="83" mass="9384">DVRNGTLWRVVSRLENSLTIDQQRTRRINTETQVLIESNCARKQYVRAKPSDQRRASAIENSSASNSEKSGLPIFNITIPAIL</sequence>
<feature type="region of interest" description="Disordered" evidence="1">
    <location>
        <begin position="46"/>
        <end position="70"/>
    </location>
</feature>
<name>A0AAN5C7L4_9BILA</name>
<dbReference type="Proteomes" id="UP001328107">
    <property type="component" value="Unassembled WGS sequence"/>
</dbReference>
<dbReference type="EMBL" id="BTRK01000003">
    <property type="protein sequence ID" value="GMR40473.1"/>
    <property type="molecule type" value="Genomic_DNA"/>
</dbReference>
<feature type="compositionally biased region" description="Low complexity" evidence="1">
    <location>
        <begin position="58"/>
        <end position="70"/>
    </location>
</feature>
<proteinExistence type="predicted"/>
<feature type="non-terminal residue" evidence="2">
    <location>
        <position position="1"/>
    </location>
</feature>
<gene>
    <name evidence="2" type="ORF">PMAYCL1PPCAC_10668</name>
</gene>
<accession>A0AAN5C7L4</accession>
<evidence type="ECO:0000313" key="2">
    <source>
        <dbReference type="EMBL" id="GMR40473.1"/>
    </source>
</evidence>